<dbReference type="InterPro" id="IPR039360">
    <property type="entry name" value="Ras_GTPase"/>
</dbReference>
<dbReference type="PANTHER" id="PTHR10194:SF26">
    <property type="entry name" value="DISABLED HOMOLOG 2-INTERACTING PROTEIN"/>
    <property type="match status" value="1"/>
</dbReference>
<evidence type="ECO:0000256" key="1">
    <source>
        <dbReference type="ARBA" id="ARBA00022468"/>
    </source>
</evidence>
<evidence type="ECO:0000313" key="4">
    <source>
        <dbReference type="Ensembl" id="ENSNMLP00000029495.1"/>
    </source>
</evidence>
<dbReference type="InterPro" id="IPR001936">
    <property type="entry name" value="RasGAP_dom"/>
</dbReference>
<evidence type="ECO:0000256" key="2">
    <source>
        <dbReference type="SAM" id="MobiDB-lite"/>
    </source>
</evidence>
<keyword evidence="5" id="KW-1185">Reference proteome</keyword>
<feature type="region of interest" description="Disordered" evidence="2">
    <location>
        <begin position="659"/>
        <end position="731"/>
    </location>
</feature>
<protein>
    <recommendedName>
        <fullName evidence="3">Ras-GAP domain-containing protein</fullName>
    </recommendedName>
</protein>
<dbReference type="PROSITE" id="PS50018">
    <property type="entry name" value="RAS_GTPASE_ACTIV_2"/>
    <property type="match status" value="1"/>
</dbReference>
<dbReference type="InterPro" id="IPR035892">
    <property type="entry name" value="C2_domain_sf"/>
</dbReference>
<dbReference type="InterPro" id="IPR021887">
    <property type="entry name" value="DAB2P_C"/>
</dbReference>
<sequence length="898" mass="100565">RSKCEPGTQDGRHVNKRHDRARVFLNNFLGGRCQKTKGTFSPSRFSFQSCNLVKVQIVTATFTLYFPCSSTASRLKNLDKTQAKVVPGKFGLIEKSLDTFRQFQNGLLLGDMCLTPLRYFVEVCLDDCLYARTSCKARTDNVFWGERFDFSGLPSIGSITLHLYKETNPKRRKDKSSYVGLVNIGVSSLTGRQIQERWFPVSTPIGGGAADGAVQEFAEWISANYLRLCGTLESNLSLRAKDEISAALVHILHSTDFLTDLMMAEVDRCRDNDQLIFRENTLKYLQDALGEFVKALYESDENCEVDPSRCSTSELQEHQANLRMCCELAFCKILDSYRVFPRELKEVFCSWSEECLSRGRGDISERLITASLFLRFLCPAVMSHHSSSCAPNIRRAHGADTHADRQVIQNLANFSKFGVKEDYMLFMNDFVERQWSAMQRFVQEISNHESLNQSQGFEGYMDLGRELSTLHSLLSELDQVTIATSSWVTTCHCFHLLPSCPTAADPSRALIGPDVRSSVLTVLFLRLVDFTRLPSPTPENKDLFFVTKGSSLRMSPSSSYSDPNDANEANDANDPIGDDSAGLDSAPGDGLDDEGAWHRAGLLPLSFQNPVYHMTTPSPRQPPENLYRIKGAVFIMGVGTQRGRVSDVATSITALCVKGGSRQTAPQRRIDQPPPAAPPRGRTPPSMLTGSAHYPRPASGSMMSSSPDWPSSRLRQTSSSSKGDSPEKQQIPNAVLVFPPTVYIHSHVSLYTRVQYQQEIALLQEKLRVAALRQEECEARLLVQDQQNQRMLQEYQVLLLLLLHPNFISCLRFRLMAVEEELKKDHSDMQAVVDSKQKIIEAQEKRILSLDAANTRLMAALTQLKERYAVTSRNGLSPSNTSSLQITENGEFRTDCDL</sequence>
<dbReference type="Proteomes" id="UP000694523">
    <property type="component" value="Unplaced"/>
</dbReference>
<dbReference type="GO" id="GO:0005096">
    <property type="term" value="F:GTPase activator activity"/>
    <property type="evidence" value="ECO:0007669"/>
    <property type="project" value="UniProtKB-KW"/>
</dbReference>
<dbReference type="Ensembl" id="ENSNMLT00000032888.1">
    <property type="protein sequence ID" value="ENSNMLP00000029495.1"/>
    <property type="gene ID" value="ENSNMLG00000018639.1"/>
</dbReference>
<accession>A0A8C6U0S4</accession>
<feature type="region of interest" description="Disordered" evidence="2">
    <location>
        <begin position="551"/>
        <end position="595"/>
    </location>
</feature>
<name>A0A8C6U0S4_9GOBI</name>
<evidence type="ECO:0000259" key="3">
    <source>
        <dbReference type="PROSITE" id="PS50018"/>
    </source>
</evidence>
<proteinExistence type="predicted"/>
<dbReference type="InterPro" id="IPR008936">
    <property type="entry name" value="Rho_GTPase_activation_prot"/>
</dbReference>
<dbReference type="SUPFAM" id="SSF48350">
    <property type="entry name" value="GTPase activation domain, GAP"/>
    <property type="match status" value="1"/>
</dbReference>
<dbReference type="Pfam" id="PF12004">
    <property type="entry name" value="DAB2P_C"/>
    <property type="match status" value="4"/>
</dbReference>
<feature type="compositionally biased region" description="Pro residues" evidence="2">
    <location>
        <begin position="672"/>
        <end position="682"/>
    </location>
</feature>
<evidence type="ECO:0000313" key="5">
    <source>
        <dbReference type="Proteomes" id="UP000694523"/>
    </source>
</evidence>
<dbReference type="SMART" id="SM00323">
    <property type="entry name" value="RasGAP"/>
    <property type="match status" value="1"/>
</dbReference>
<organism evidence="4 5">
    <name type="scientific">Neogobius melanostomus</name>
    <name type="common">round goby</name>
    <dbReference type="NCBI Taxonomy" id="47308"/>
    <lineage>
        <taxon>Eukaryota</taxon>
        <taxon>Metazoa</taxon>
        <taxon>Chordata</taxon>
        <taxon>Craniata</taxon>
        <taxon>Vertebrata</taxon>
        <taxon>Euteleostomi</taxon>
        <taxon>Actinopterygii</taxon>
        <taxon>Neopterygii</taxon>
        <taxon>Teleostei</taxon>
        <taxon>Neoteleostei</taxon>
        <taxon>Acanthomorphata</taxon>
        <taxon>Gobiaria</taxon>
        <taxon>Gobiiformes</taxon>
        <taxon>Gobioidei</taxon>
        <taxon>Gobiidae</taxon>
        <taxon>Benthophilinae</taxon>
        <taxon>Neogobiini</taxon>
        <taxon>Neogobius</taxon>
    </lineage>
</organism>
<feature type="compositionally biased region" description="Low complexity" evidence="2">
    <location>
        <begin position="551"/>
        <end position="575"/>
    </location>
</feature>
<reference evidence="4" key="1">
    <citation type="submission" date="2025-08" db="UniProtKB">
        <authorList>
            <consortium name="Ensembl"/>
        </authorList>
    </citation>
    <scope>IDENTIFICATION</scope>
</reference>
<keyword evidence="1" id="KW-0343">GTPase activation</keyword>
<dbReference type="AlphaFoldDB" id="A0A8C6U0S4"/>
<feature type="compositionally biased region" description="Low complexity" evidence="2">
    <location>
        <begin position="695"/>
        <end position="721"/>
    </location>
</feature>
<dbReference type="SUPFAM" id="SSF49562">
    <property type="entry name" value="C2 domain (Calcium/lipid-binding domain, CaLB)"/>
    <property type="match status" value="1"/>
</dbReference>
<dbReference type="PANTHER" id="PTHR10194">
    <property type="entry name" value="RAS GTPASE-ACTIVATING PROTEINS"/>
    <property type="match status" value="1"/>
</dbReference>
<reference evidence="4" key="2">
    <citation type="submission" date="2025-09" db="UniProtKB">
        <authorList>
            <consortium name="Ensembl"/>
        </authorList>
    </citation>
    <scope>IDENTIFICATION</scope>
</reference>
<dbReference type="Gene3D" id="1.10.506.10">
    <property type="entry name" value="GTPase Activation - p120gap, domain 1"/>
    <property type="match status" value="2"/>
</dbReference>
<feature type="domain" description="Ras-GAP" evidence="3">
    <location>
        <begin position="277"/>
        <end position="413"/>
    </location>
</feature>